<evidence type="ECO:0000313" key="4">
    <source>
        <dbReference type="Proteomes" id="UP000696931"/>
    </source>
</evidence>
<dbReference type="InterPro" id="IPR023631">
    <property type="entry name" value="Amidase_dom"/>
</dbReference>
<name>A0A933SA35_UNCEI</name>
<comment type="caution">
    <text evidence="3">The sequence shown here is derived from an EMBL/GenBank/DDBJ whole genome shotgun (WGS) entry which is preliminary data.</text>
</comment>
<dbReference type="EMBL" id="JACRIW010000033">
    <property type="protein sequence ID" value="MBI5168751.1"/>
    <property type="molecule type" value="Genomic_DNA"/>
</dbReference>
<evidence type="ECO:0000259" key="2">
    <source>
        <dbReference type="Pfam" id="PF01425"/>
    </source>
</evidence>
<reference evidence="3" key="1">
    <citation type="submission" date="2020-07" db="EMBL/GenBank/DDBJ databases">
        <title>Huge and variable diversity of episymbiotic CPR bacteria and DPANN archaea in groundwater ecosystems.</title>
        <authorList>
            <person name="He C.Y."/>
            <person name="Keren R."/>
            <person name="Whittaker M."/>
            <person name="Farag I.F."/>
            <person name="Doudna J."/>
            <person name="Cate J.H.D."/>
            <person name="Banfield J.F."/>
        </authorList>
    </citation>
    <scope>NUCLEOTIDE SEQUENCE</scope>
    <source>
        <strain evidence="3">NC_groundwater_1813_Pr3_B-0.1um_71_17</strain>
    </source>
</reference>
<evidence type="ECO:0000313" key="3">
    <source>
        <dbReference type="EMBL" id="MBI5168751.1"/>
    </source>
</evidence>
<feature type="domain" description="Amidase" evidence="2">
    <location>
        <begin position="28"/>
        <end position="447"/>
    </location>
</feature>
<dbReference type="Proteomes" id="UP000696931">
    <property type="component" value="Unassembled WGS sequence"/>
</dbReference>
<dbReference type="GO" id="GO:0003824">
    <property type="term" value="F:catalytic activity"/>
    <property type="evidence" value="ECO:0007669"/>
    <property type="project" value="InterPro"/>
</dbReference>
<dbReference type="AlphaFoldDB" id="A0A933SA35"/>
<dbReference type="InterPro" id="IPR000120">
    <property type="entry name" value="Amidase"/>
</dbReference>
<protein>
    <submittedName>
        <fullName evidence="3">Amidase</fullName>
    </submittedName>
</protein>
<proteinExistence type="inferred from homology"/>
<dbReference type="Gene3D" id="3.90.1300.10">
    <property type="entry name" value="Amidase signature (AS) domain"/>
    <property type="match status" value="1"/>
</dbReference>
<accession>A0A933SA35</accession>
<gene>
    <name evidence="3" type="ORF">HZA61_04600</name>
</gene>
<dbReference type="PANTHER" id="PTHR11895:SF7">
    <property type="entry name" value="GLUTAMYL-TRNA(GLN) AMIDOTRANSFERASE SUBUNIT A, MITOCHONDRIAL"/>
    <property type="match status" value="1"/>
</dbReference>
<comment type="similarity">
    <text evidence="1">Belongs to the amidase family.</text>
</comment>
<organism evidence="3 4">
    <name type="scientific">Eiseniibacteriota bacterium</name>
    <dbReference type="NCBI Taxonomy" id="2212470"/>
    <lineage>
        <taxon>Bacteria</taxon>
        <taxon>Candidatus Eiseniibacteriota</taxon>
    </lineage>
</organism>
<dbReference type="InterPro" id="IPR036928">
    <property type="entry name" value="AS_sf"/>
</dbReference>
<dbReference type="PANTHER" id="PTHR11895">
    <property type="entry name" value="TRANSAMIDASE"/>
    <property type="match status" value="1"/>
</dbReference>
<evidence type="ECO:0000256" key="1">
    <source>
        <dbReference type="ARBA" id="ARBA00009199"/>
    </source>
</evidence>
<dbReference type="SUPFAM" id="SSF75304">
    <property type="entry name" value="Amidase signature (AS) enzymes"/>
    <property type="match status" value="1"/>
</dbReference>
<sequence>MSDSDLLFLPVREIAAKLRAKSVTSVALTEASLSRLEALGPKFNAVVTVMRESALAEARAADAELRAGRSRGLLHGIPYGVKDLLATKGVPTTWGAEPYRTQVFDHDATVVRKLREAGAVLVAKLAMVELAGGMGYNHADASFTGPGLTPWNTAFWSGGSSSGPGAAVAAGLVAFAIGSETSGSILTPSAYCGVTGFRPTYGLVSRHGAMALSWTLDKLGPMTRTADDAAIVLSAMAGADPADESCTGRKFPWSGPAVYKKPWRIAVPKGCVEKVQPAVRENFEAALKAMGGAIIVTRDVEFPDQPWGPAVSAIVSAEGAAAFVGLLESGDVTKLRCPADHTGGYSGLMLPAVDYIQALRARKPMRAAMAKLFESYDAIATPTRATVAYPADKKFEDAYPGVSGGPAVIPAGNLAGLPALALPTGFGENGLPTSIAFMGPAFGEQTLAAIGVSYQQKTDWHLRRPSGV</sequence>
<dbReference type="Pfam" id="PF01425">
    <property type="entry name" value="Amidase"/>
    <property type="match status" value="1"/>
</dbReference>